<feature type="domain" description="ABC3 transporter permease C-terminal" evidence="8">
    <location>
        <begin position="280"/>
        <end position="401"/>
    </location>
</feature>
<feature type="domain" description="MacB-like periplasmic core" evidence="9">
    <location>
        <begin position="27"/>
        <end position="248"/>
    </location>
</feature>
<keyword evidence="4 7" id="KW-0812">Transmembrane</keyword>
<feature type="transmembrane region" description="Helical" evidence="7">
    <location>
        <begin position="275"/>
        <end position="300"/>
    </location>
</feature>
<evidence type="ECO:0000256" key="4">
    <source>
        <dbReference type="ARBA" id="ARBA00022692"/>
    </source>
</evidence>
<dbReference type="Pfam" id="PF12704">
    <property type="entry name" value="MacB_PCD"/>
    <property type="match status" value="1"/>
</dbReference>
<evidence type="ECO:0000259" key="8">
    <source>
        <dbReference type="Pfam" id="PF02687"/>
    </source>
</evidence>
<keyword evidence="3" id="KW-1003">Cell membrane</keyword>
<dbReference type="EMBL" id="JAUKPO010000001">
    <property type="protein sequence ID" value="MDO1444805.1"/>
    <property type="molecule type" value="Genomic_DNA"/>
</dbReference>
<dbReference type="InterPro" id="IPR051447">
    <property type="entry name" value="Lipoprotein-release_system"/>
</dbReference>
<evidence type="ECO:0000256" key="7">
    <source>
        <dbReference type="SAM" id="Phobius"/>
    </source>
</evidence>
<dbReference type="InterPro" id="IPR025857">
    <property type="entry name" value="MacB_PCD"/>
</dbReference>
<comment type="caution">
    <text evidence="10">The sequence shown here is derived from an EMBL/GenBank/DDBJ whole genome shotgun (WGS) entry which is preliminary data.</text>
</comment>
<evidence type="ECO:0000256" key="5">
    <source>
        <dbReference type="ARBA" id="ARBA00022989"/>
    </source>
</evidence>
<dbReference type="Proteomes" id="UP001168528">
    <property type="component" value="Unassembled WGS sequence"/>
</dbReference>
<name>A0ABT8R2D6_9BACT</name>
<evidence type="ECO:0000256" key="3">
    <source>
        <dbReference type="ARBA" id="ARBA00022475"/>
    </source>
</evidence>
<dbReference type="RefSeq" id="WP_302035607.1">
    <property type="nucleotide sequence ID" value="NZ_JAUKPO010000001.1"/>
</dbReference>
<feature type="transmembrane region" description="Helical" evidence="7">
    <location>
        <begin position="20"/>
        <end position="46"/>
    </location>
</feature>
<comment type="subcellular location">
    <subcellularLocation>
        <location evidence="1">Cell membrane</location>
        <topology evidence="1">Multi-pass membrane protein</topology>
    </subcellularLocation>
</comment>
<keyword evidence="11" id="KW-1185">Reference proteome</keyword>
<evidence type="ECO:0000256" key="2">
    <source>
        <dbReference type="ARBA" id="ARBA00005236"/>
    </source>
</evidence>
<accession>A0ABT8R2D6</accession>
<feature type="transmembrane region" description="Helical" evidence="7">
    <location>
        <begin position="330"/>
        <end position="356"/>
    </location>
</feature>
<protein>
    <submittedName>
        <fullName evidence="10">FtsX-like permease family protein</fullName>
    </submittedName>
</protein>
<gene>
    <name evidence="10" type="ORF">Q0590_01015</name>
</gene>
<evidence type="ECO:0000256" key="6">
    <source>
        <dbReference type="ARBA" id="ARBA00023136"/>
    </source>
</evidence>
<keyword evidence="6 7" id="KW-0472">Membrane</keyword>
<dbReference type="Pfam" id="PF02687">
    <property type="entry name" value="FtsX"/>
    <property type="match status" value="1"/>
</dbReference>
<dbReference type="PANTHER" id="PTHR30489:SF0">
    <property type="entry name" value="LIPOPROTEIN-RELEASING SYSTEM TRANSMEMBRANE PROTEIN LOLE"/>
    <property type="match status" value="1"/>
</dbReference>
<proteinExistence type="inferred from homology"/>
<evidence type="ECO:0000259" key="9">
    <source>
        <dbReference type="Pfam" id="PF12704"/>
    </source>
</evidence>
<evidence type="ECO:0000256" key="1">
    <source>
        <dbReference type="ARBA" id="ARBA00004651"/>
    </source>
</evidence>
<organism evidence="10 11">
    <name type="scientific">Rhodocytophaga aerolata</name>
    <dbReference type="NCBI Taxonomy" id="455078"/>
    <lineage>
        <taxon>Bacteria</taxon>
        <taxon>Pseudomonadati</taxon>
        <taxon>Bacteroidota</taxon>
        <taxon>Cytophagia</taxon>
        <taxon>Cytophagales</taxon>
        <taxon>Rhodocytophagaceae</taxon>
        <taxon>Rhodocytophaga</taxon>
    </lineage>
</organism>
<comment type="similarity">
    <text evidence="2">Belongs to the ABC-4 integral membrane protein family. LolC/E subfamily.</text>
</comment>
<evidence type="ECO:0000313" key="11">
    <source>
        <dbReference type="Proteomes" id="UP001168528"/>
    </source>
</evidence>
<reference evidence="10" key="1">
    <citation type="submission" date="2023-07" db="EMBL/GenBank/DDBJ databases">
        <title>The genome sequence of Rhodocytophaga aerolata KACC 12507.</title>
        <authorList>
            <person name="Zhang X."/>
        </authorList>
    </citation>
    <scope>NUCLEOTIDE SEQUENCE</scope>
    <source>
        <strain evidence="10">KACC 12507</strain>
    </source>
</reference>
<sequence>MNLALFIARRYFFSRKKKNFINIISNISMIGVCVGTMALVIVLSVFNGLEDLFRSLYGTFNSQIQVKAAEGKFFELTPELLSSINSVEGVESVAEVIEDNVVLTYREAQSIVKMRGVSNNFLKQNGLDSVIVAGKLVLQEDGVDYAIMGSGVQFMLSVSLKDDLYPLQIWYPNNTKKTIDLNSPNAIFRKPIRPGAVFAIEQQYDNNYIFVPLSFARDLVQAGNNRTSLEIKTASGIDIRKVQNALKTKLGNQYTVQNRDEQHANLLRAIQFEKLFVYITFSFILAIASFNIFFSLTMLALDKQKDVAVLSAMGASAGFIKRLFITEGAIIAFTGAATGIVLGFVICWLQQTFGFVSMGMQTSVVDAYPVQMRIEDFARVGLTIIVIVFVASYFPAVKASKNIDAKL</sequence>
<keyword evidence="5 7" id="KW-1133">Transmembrane helix</keyword>
<feature type="transmembrane region" description="Helical" evidence="7">
    <location>
        <begin position="377"/>
        <end position="397"/>
    </location>
</feature>
<dbReference type="InterPro" id="IPR003838">
    <property type="entry name" value="ABC3_permease_C"/>
</dbReference>
<dbReference type="PANTHER" id="PTHR30489">
    <property type="entry name" value="LIPOPROTEIN-RELEASING SYSTEM TRANSMEMBRANE PROTEIN LOLE"/>
    <property type="match status" value="1"/>
</dbReference>
<evidence type="ECO:0000313" key="10">
    <source>
        <dbReference type="EMBL" id="MDO1444805.1"/>
    </source>
</evidence>